<dbReference type="InterPro" id="IPR029063">
    <property type="entry name" value="SAM-dependent_MTases_sf"/>
</dbReference>
<dbReference type="InterPro" id="IPR027554">
    <property type="entry name" value="Meth_Rta_06860"/>
</dbReference>
<dbReference type="InterPro" id="IPR027555">
    <property type="entry name" value="Mo5U34_MeTrfas-like"/>
</dbReference>
<dbReference type="EMBL" id="CP001390">
    <property type="protein sequence ID" value="ACM21591.1"/>
    <property type="molecule type" value="Genomic_DNA"/>
</dbReference>
<accession>B9M4D6</accession>
<evidence type="ECO:0000313" key="1">
    <source>
        <dbReference type="EMBL" id="ACM21591.1"/>
    </source>
</evidence>
<organism evidence="1 2">
    <name type="scientific">Geotalea daltonii (strain DSM 22248 / JCM 15807 / FRC-32)</name>
    <name type="common">Geobacter daltonii</name>
    <dbReference type="NCBI Taxonomy" id="316067"/>
    <lineage>
        <taxon>Bacteria</taxon>
        <taxon>Pseudomonadati</taxon>
        <taxon>Thermodesulfobacteriota</taxon>
        <taxon>Desulfuromonadia</taxon>
        <taxon>Geobacterales</taxon>
        <taxon>Geobacteraceae</taxon>
        <taxon>Geotalea</taxon>
    </lineage>
</organism>
<dbReference type="AlphaFoldDB" id="B9M4D6"/>
<dbReference type="eggNOG" id="COG2227">
    <property type="taxonomic scope" value="Bacteria"/>
</dbReference>
<dbReference type="GO" id="GO:0032259">
    <property type="term" value="P:methylation"/>
    <property type="evidence" value="ECO:0007669"/>
    <property type="project" value="UniProtKB-KW"/>
</dbReference>
<dbReference type="RefSeq" id="WP_012648319.1">
    <property type="nucleotide sequence ID" value="NC_011979.1"/>
</dbReference>
<dbReference type="CDD" id="cd02440">
    <property type="entry name" value="AdoMet_MTases"/>
    <property type="match status" value="1"/>
</dbReference>
<dbReference type="PANTHER" id="PTHR43861:SF1">
    <property type="entry name" value="TRANS-ACONITATE 2-METHYLTRANSFERASE"/>
    <property type="match status" value="1"/>
</dbReference>
<protein>
    <submittedName>
        <fullName evidence="1">SAM-dependent methyltransferase, putative</fullName>
    </submittedName>
</protein>
<sequence>MDYADSDGISDKIKALSPWFHNLHFEDGTQTAPDHFLGDFPRFKWLQLAPFIPEDLSGCHALDIGCNAGFYTFELARRGAEVTGIDIDQRYLEQADWAARQYGLQDRVTFRQMQVYDLAREKGEYDLVLFMGVFYHLRYPLLALDIIAQKVKGMMVFQTLAMPGKEIYKQVDHPINERASLLEPGWPKMAFIEYRFAGDPTNWWIPNHAAVESLLRSAGMRITGYPGHEIYLCEPDHEAPSCISTWNREEYLAALGENPGR</sequence>
<dbReference type="NCBIfam" id="TIGR04290">
    <property type="entry name" value="meth_Rta_06860"/>
    <property type="match status" value="1"/>
</dbReference>
<dbReference type="KEGG" id="geo:Geob_3248"/>
<evidence type="ECO:0000313" key="2">
    <source>
        <dbReference type="Proteomes" id="UP000007721"/>
    </source>
</evidence>
<proteinExistence type="predicted"/>
<dbReference type="GO" id="GO:0008168">
    <property type="term" value="F:methyltransferase activity"/>
    <property type="evidence" value="ECO:0007669"/>
    <property type="project" value="UniProtKB-KW"/>
</dbReference>
<dbReference type="Pfam" id="PF08003">
    <property type="entry name" value="Methyltransf_9"/>
    <property type="match status" value="1"/>
</dbReference>
<keyword evidence="1" id="KW-0808">Transferase</keyword>
<dbReference type="PANTHER" id="PTHR43861">
    <property type="entry name" value="TRANS-ACONITATE 2-METHYLTRANSFERASE-RELATED"/>
    <property type="match status" value="1"/>
</dbReference>
<dbReference type="Gene3D" id="3.40.50.150">
    <property type="entry name" value="Vaccinia Virus protein VP39"/>
    <property type="match status" value="1"/>
</dbReference>
<dbReference type="SUPFAM" id="SSF53335">
    <property type="entry name" value="S-adenosyl-L-methionine-dependent methyltransferases"/>
    <property type="match status" value="1"/>
</dbReference>
<name>B9M4D6_GEODF</name>
<gene>
    <name evidence="1" type="ordered locus">Geob_3248</name>
</gene>
<dbReference type="Proteomes" id="UP000007721">
    <property type="component" value="Chromosome"/>
</dbReference>
<dbReference type="OrthoDB" id="9765084at2"/>
<reference evidence="1 2" key="1">
    <citation type="submission" date="2009-01" db="EMBL/GenBank/DDBJ databases">
        <title>Complete sequence of Geobacter sp. FRC-32.</title>
        <authorList>
            <consortium name="US DOE Joint Genome Institute"/>
            <person name="Lucas S."/>
            <person name="Copeland A."/>
            <person name="Lapidus A."/>
            <person name="Glavina del Rio T."/>
            <person name="Dalin E."/>
            <person name="Tice H."/>
            <person name="Bruce D."/>
            <person name="Goodwin L."/>
            <person name="Pitluck S."/>
            <person name="Saunders E."/>
            <person name="Brettin T."/>
            <person name="Detter J.C."/>
            <person name="Han C."/>
            <person name="Larimer F."/>
            <person name="Land M."/>
            <person name="Hauser L."/>
            <person name="Kyrpides N."/>
            <person name="Ovchinnikova G."/>
            <person name="Kostka J."/>
            <person name="Richardson P."/>
        </authorList>
    </citation>
    <scope>NUCLEOTIDE SEQUENCE [LARGE SCALE GENOMIC DNA]</scope>
    <source>
        <strain evidence="2">DSM 22248 / JCM 15807 / FRC-32</strain>
    </source>
</reference>
<dbReference type="HOGENOM" id="CLU_079326_0_0_7"/>
<keyword evidence="1" id="KW-0489">Methyltransferase</keyword>
<dbReference type="STRING" id="316067.Geob_3248"/>
<keyword evidence="2" id="KW-1185">Reference proteome</keyword>